<feature type="region of interest" description="Disordered" evidence="4">
    <location>
        <begin position="308"/>
        <end position="330"/>
    </location>
</feature>
<dbReference type="Gene3D" id="2.120.10.80">
    <property type="entry name" value="Kelch-type beta propeller"/>
    <property type="match status" value="2"/>
</dbReference>
<dbReference type="InterPro" id="IPR011043">
    <property type="entry name" value="Gal_Oxase/kelch_b-propeller"/>
</dbReference>
<dbReference type="Pfam" id="PF07714">
    <property type="entry name" value="PK_Tyr_Ser-Thr"/>
    <property type="match status" value="1"/>
</dbReference>
<keyword evidence="2 3" id="KW-0067">ATP-binding</keyword>
<dbReference type="GO" id="GO:0097527">
    <property type="term" value="P:necroptotic signaling pathway"/>
    <property type="evidence" value="ECO:0007669"/>
    <property type="project" value="TreeGrafter"/>
</dbReference>
<keyword evidence="7" id="KW-1185">Reference proteome</keyword>
<evidence type="ECO:0000256" key="4">
    <source>
        <dbReference type="SAM" id="MobiDB-lite"/>
    </source>
</evidence>
<dbReference type="InterPro" id="IPR017441">
    <property type="entry name" value="Protein_kinase_ATP_BS"/>
</dbReference>
<dbReference type="PANTHER" id="PTHR44329">
    <property type="entry name" value="SERINE/THREONINE-PROTEIN KINASE TNNI3K-RELATED"/>
    <property type="match status" value="1"/>
</dbReference>
<evidence type="ECO:0000256" key="3">
    <source>
        <dbReference type="PROSITE-ProRule" id="PRU10141"/>
    </source>
</evidence>
<dbReference type="EnsemblMetazoa" id="Aqu2.1.23739_001">
    <property type="protein sequence ID" value="Aqu2.1.23739_001"/>
    <property type="gene ID" value="Aqu2.1.23739"/>
</dbReference>
<reference evidence="7" key="1">
    <citation type="journal article" date="2010" name="Nature">
        <title>The Amphimedon queenslandica genome and the evolution of animal complexity.</title>
        <authorList>
            <person name="Srivastava M."/>
            <person name="Simakov O."/>
            <person name="Chapman J."/>
            <person name="Fahey B."/>
            <person name="Gauthier M.E."/>
            <person name="Mitros T."/>
            <person name="Richards G.S."/>
            <person name="Conaco C."/>
            <person name="Dacre M."/>
            <person name="Hellsten U."/>
            <person name="Larroux C."/>
            <person name="Putnam N.H."/>
            <person name="Stanke M."/>
            <person name="Adamska M."/>
            <person name="Darling A."/>
            <person name="Degnan S.M."/>
            <person name="Oakley T.H."/>
            <person name="Plachetzki D.C."/>
            <person name="Zhai Y."/>
            <person name="Adamski M."/>
            <person name="Calcino A."/>
            <person name="Cummins S.F."/>
            <person name="Goodstein D.M."/>
            <person name="Harris C."/>
            <person name="Jackson D.J."/>
            <person name="Leys S.P."/>
            <person name="Shu S."/>
            <person name="Woodcroft B.J."/>
            <person name="Vervoort M."/>
            <person name="Kosik K.S."/>
            <person name="Manning G."/>
            <person name="Degnan B.M."/>
            <person name="Rokhsar D.S."/>
        </authorList>
    </citation>
    <scope>NUCLEOTIDE SEQUENCE [LARGE SCALE GENOMIC DNA]</scope>
</reference>
<dbReference type="PANTHER" id="PTHR44329:SF298">
    <property type="entry name" value="MIXED LINEAGE KINASE DOMAIN-LIKE PROTEIN"/>
    <property type="match status" value="1"/>
</dbReference>
<dbReference type="InterPro" id="IPR011009">
    <property type="entry name" value="Kinase-like_dom_sf"/>
</dbReference>
<dbReference type="EnsemblMetazoa" id="XM_020000175.1">
    <property type="protein sequence ID" value="XP_019855734.1"/>
    <property type="gene ID" value="LOC100634822"/>
</dbReference>
<dbReference type="AlphaFoldDB" id="A0A1X7U8B9"/>
<reference evidence="6" key="2">
    <citation type="submission" date="2017-05" db="UniProtKB">
        <authorList>
            <consortium name="EnsemblMetazoa"/>
        </authorList>
    </citation>
    <scope>IDENTIFICATION</scope>
</reference>
<keyword evidence="1 3" id="KW-0547">Nucleotide-binding</keyword>
<dbReference type="InterPro" id="IPR000719">
    <property type="entry name" value="Prot_kinase_dom"/>
</dbReference>
<dbReference type="Gene3D" id="1.10.510.10">
    <property type="entry name" value="Transferase(Phosphotransferase) domain 1"/>
    <property type="match status" value="1"/>
</dbReference>
<protein>
    <recommendedName>
        <fullName evidence="5">Protein kinase domain-containing protein</fullName>
    </recommendedName>
</protein>
<dbReference type="KEGG" id="aqu:100634822"/>
<dbReference type="PROSITE" id="PS50011">
    <property type="entry name" value="PROTEIN_KINASE_DOM"/>
    <property type="match status" value="1"/>
</dbReference>
<dbReference type="InterPro" id="IPR051681">
    <property type="entry name" value="Ser/Thr_Kinases-Pseudokinases"/>
</dbReference>
<feature type="compositionally biased region" description="Polar residues" evidence="4">
    <location>
        <begin position="392"/>
        <end position="403"/>
    </location>
</feature>
<evidence type="ECO:0000259" key="5">
    <source>
        <dbReference type="PROSITE" id="PS50011"/>
    </source>
</evidence>
<sequence>MAAPGRDHRDKYNCEFIFRKIEILRNEENELGRGAYGAVYRAQCDSLLCAAKCIHEILLDDPDPEARRHQHESFHRECEVMASMKHPNIVQYLGYYVDPHNHQSCLLMEYVDENLHSYLSRHLEEGREVPYHTSVDFAHDISMALDYLHKNHRMHCDLSSKNVLILAGTRAKVTDFGQSALVLPELDYRVHDMCPGNVLYMPPEALRTHPTYDSSLDTFSFGVLLIEILTREFPAPTDSTRLMPEFGPGGSDAIVPVKEKDRRNLHIALIHPHHPLLQIALHCIEDEEHKRPPFSDLTDRLTDIKVLPDYKESQKKHPGTSRPQLSDDWSPFNKARIRDLESKIEQLEKYNGLLQGHVAQLEMAMEKKDAILEQFSNEQRGARGAGLGGASPFNSIGSTTNRPSPAMERSLSNTSNASSNPPSLTLAPQPLPVPQFNVGNKTLAWYPCSRLPTGLYSGSAISIKDKVYVSGQGLTAIFEYDPVKNTWLPLPPAPTASFVLVSIRGVLSIVGGYTPQAYSDAVYSLVTVGNEQKWTSTYPSMQEPRINAGAISTNDYLIVAGGEIQAPRNRFISWNVEMLHFDSKVWQTVDKLPKPAKRISMVISGNHLYIAGGVTRNNQPLRELFHTPLGDLVNSATSNFASRAFRSGNCWGAVAMPQVYSTIAVFNGQVLSLGGWDNQPSLSIHSMNVDPRTRQITSWSPVGKLPLARFDAMATMLTGNRLMVIGGRGAVPGKAGEQILDAAEIAIPVA</sequence>
<proteinExistence type="predicted"/>
<dbReference type="OrthoDB" id="248923at2759"/>
<evidence type="ECO:0000313" key="7">
    <source>
        <dbReference type="Proteomes" id="UP000007879"/>
    </source>
</evidence>
<organism evidence="6">
    <name type="scientific">Amphimedon queenslandica</name>
    <name type="common">Sponge</name>
    <dbReference type="NCBI Taxonomy" id="400682"/>
    <lineage>
        <taxon>Eukaryota</taxon>
        <taxon>Metazoa</taxon>
        <taxon>Porifera</taxon>
        <taxon>Demospongiae</taxon>
        <taxon>Heteroscleromorpha</taxon>
        <taxon>Haplosclerida</taxon>
        <taxon>Niphatidae</taxon>
        <taxon>Amphimedon</taxon>
    </lineage>
</organism>
<accession>A0A1X7U8B9</accession>
<dbReference type="PROSITE" id="PS00107">
    <property type="entry name" value="PROTEIN_KINASE_ATP"/>
    <property type="match status" value="1"/>
</dbReference>
<dbReference type="STRING" id="400682.A0A1X7U8B9"/>
<dbReference type="GO" id="GO:0004672">
    <property type="term" value="F:protein kinase activity"/>
    <property type="evidence" value="ECO:0007669"/>
    <property type="project" value="InterPro"/>
</dbReference>
<dbReference type="InterPro" id="IPR015915">
    <property type="entry name" value="Kelch-typ_b-propeller"/>
</dbReference>
<evidence type="ECO:0000313" key="6">
    <source>
        <dbReference type="EnsemblMetazoa" id="Aqu2.1.23739_001"/>
    </source>
</evidence>
<gene>
    <name evidence="6" type="primary">100634822</name>
</gene>
<dbReference type="InterPro" id="IPR001245">
    <property type="entry name" value="Ser-Thr/Tyr_kinase_cat_dom"/>
</dbReference>
<dbReference type="SUPFAM" id="SSF50965">
    <property type="entry name" value="Galactose oxidase, central domain"/>
    <property type="match status" value="1"/>
</dbReference>
<feature type="region of interest" description="Disordered" evidence="4">
    <location>
        <begin position="381"/>
        <end position="428"/>
    </location>
</feature>
<dbReference type="GO" id="GO:0005524">
    <property type="term" value="F:ATP binding"/>
    <property type="evidence" value="ECO:0007669"/>
    <property type="project" value="UniProtKB-UniRule"/>
</dbReference>
<dbReference type="InParanoid" id="A0A1X7U8B9"/>
<feature type="binding site" evidence="3">
    <location>
        <position position="52"/>
    </location>
    <ligand>
        <name>ATP</name>
        <dbReference type="ChEBI" id="CHEBI:30616"/>
    </ligand>
</feature>
<feature type="compositionally biased region" description="Low complexity" evidence="4">
    <location>
        <begin position="410"/>
        <end position="426"/>
    </location>
</feature>
<name>A0A1X7U8B9_AMPQE</name>
<evidence type="ECO:0000256" key="2">
    <source>
        <dbReference type="ARBA" id="ARBA00022840"/>
    </source>
</evidence>
<dbReference type="eggNOG" id="KOG1026">
    <property type="taxonomic scope" value="Eukaryota"/>
</dbReference>
<evidence type="ECO:0000256" key="1">
    <source>
        <dbReference type="ARBA" id="ARBA00022741"/>
    </source>
</evidence>
<dbReference type="Proteomes" id="UP000007879">
    <property type="component" value="Unassembled WGS sequence"/>
</dbReference>
<feature type="domain" description="Protein kinase" evidence="5">
    <location>
        <begin position="25"/>
        <end position="307"/>
    </location>
</feature>
<dbReference type="SUPFAM" id="SSF56112">
    <property type="entry name" value="Protein kinase-like (PK-like)"/>
    <property type="match status" value="1"/>
</dbReference>